<comment type="caution">
    <text evidence="8">Lacks conserved residue(s) required for the propagation of feature annotation.</text>
</comment>
<reference evidence="10 11" key="1">
    <citation type="journal article" date="2016" name="Sci. Rep.">
        <title>Draft genome sequencing and secretome analysis of fungal phytopathogen Ascochyta rabiei provides insight into the necrotrophic effector repertoire.</title>
        <authorList>
            <person name="Verma S."/>
            <person name="Gazara R.K."/>
            <person name="Nizam S."/>
            <person name="Parween S."/>
            <person name="Chattopadhyay D."/>
            <person name="Verma P.K."/>
        </authorList>
    </citation>
    <scope>NUCLEOTIDE SEQUENCE [LARGE SCALE GENOMIC DNA]</scope>
    <source>
        <strain evidence="10 11">ArDII</strain>
    </source>
</reference>
<keyword evidence="2 8" id="KW-0147">Chitin-binding</keyword>
<accession>A0A163IY92</accession>
<keyword evidence="7" id="KW-0170">Cobalt</keyword>
<feature type="disulfide bond" evidence="8">
    <location>
        <begin position="169"/>
        <end position="183"/>
    </location>
</feature>
<dbReference type="STRING" id="5454.A0A163IY92"/>
<dbReference type="CDD" id="cd11618">
    <property type="entry name" value="ChtBD1_1"/>
    <property type="match status" value="2"/>
</dbReference>
<evidence type="ECO:0000256" key="7">
    <source>
        <dbReference type="ARBA" id="ARBA00023285"/>
    </source>
</evidence>
<keyword evidence="11" id="KW-1185">Reference proteome</keyword>
<keyword evidence="8" id="KW-1015">Disulfide bond</keyword>
<gene>
    <name evidence="10" type="primary">ChBD-1</name>
    <name evidence="10" type="ORF">ST47_g2828</name>
</gene>
<dbReference type="PANTHER" id="PTHR46471">
    <property type="entry name" value="CHITIN DEACETYLASE"/>
    <property type="match status" value="1"/>
</dbReference>
<feature type="disulfide bond" evidence="8">
    <location>
        <begin position="238"/>
        <end position="252"/>
    </location>
</feature>
<feature type="domain" description="Chitin-binding type-1" evidence="9">
    <location>
        <begin position="284"/>
        <end position="330"/>
    </location>
</feature>
<keyword evidence="6" id="KW-0119">Carbohydrate metabolism</keyword>
<evidence type="ECO:0000256" key="2">
    <source>
        <dbReference type="ARBA" id="ARBA00022669"/>
    </source>
</evidence>
<evidence type="ECO:0000256" key="8">
    <source>
        <dbReference type="PROSITE-ProRule" id="PRU00261"/>
    </source>
</evidence>
<sequence length="418" mass="42733">MPSASGSTTYSGFECPSITDNQFAPGTYTLRFNQPNVVGAPTISSRTFIVASPTFSTDRKTTTVLATATAPSVSDAVITYIDTTTLTIIGTTGAGQTLTQTVTGVSTATTTITDTVSSCTATAGSASSLIASSTVSSSVSTPTAGLPSSENGQCGSVAGQTCAGTALPCCSLYGYCGGTDIYCLTTEGCQTGYGNCTAPSQVSSSSPPTPTSTVRVSIDGTCGGANGYVCPGSGLGDCCSPYGWCGSSDSHCGAGCQNAFGICPGSTPIGTAPLPTSTLRVSLDGACGGTSGQTCLGSNFGPCCSEYFFCGAEALYCTGACQPAFGTCNTTPAKRSAPKGNLRAAHFAAARRSTGQMHEKRAGDYQRHTDCRGRHVYNYEHSDYHDDLAAVWKYGDNHYDSVVFDHDRDSAIHSDYLS</sequence>
<dbReference type="InterPro" id="IPR036861">
    <property type="entry name" value="Endochitinase-like_sf"/>
</dbReference>
<dbReference type="SUPFAM" id="SSF57016">
    <property type="entry name" value="Plant lectins/antimicrobial peptides"/>
    <property type="match status" value="2"/>
</dbReference>
<dbReference type="GO" id="GO:0046872">
    <property type="term" value="F:metal ion binding"/>
    <property type="evidence" value="ECO:0007669"/>
    <property type="project" value="UniProtKB-KW"/>
</dbReference>
<comment type="caution">
    <text evidence="10">The sequence shown here is derived from an EMBL/GenBank/DDBJ whole genome shotgun (WGS) entry which is preliminary data.</text>
</comment>
<dbReference type="PROSITE" id="PS50941">
    <property type="entry name" value="CHIT_BIND_I_2"/>
    <property type="match status" value="3"/>
</dbReference>
<keyword evidence="5" id="KW-0378">Hydrolase</keyword>
<feature type="disulfide bond" evidence="8">
    <location>
        <begin position="303"/>
        <end position="317"/>
    </location>
</feature>
<evidence type="ECO:0000256" key="5">
    <source>
        <dbReference type="ARBA" id="ARBA00022801"/>
    </source>
</evidence>
<proteinExistence type="predicted"/>
<dbReference type="GO" id="GO:0016787">
    <property type="term" value="F:hydrolase activity"/>
    <property type="evidence" value="ECO:0007669"/>
    <property type="project" value="UniProtKB-KW"/>
</dbReference>
<dbReference type="PANTHER" id="PTHR46471:SF6">
    <property type="entry name" value="GLYCOSYL HYDROLASE"/>
    <property type="match status" value="1"/>
</dbReference>
<dbReference type="SMART" id="SM00270">
    <property type="entry name" value="ChtBD1"/>
    <property type="match status" value="3"/>
</dbReference>
<protein>
    <submittedName>
        <fullName evidence="10">Chitin binding</fullName>
    </submittedName>
</protein>
<name>A0A163IY92_DIDRA</name>
<evidence type="ECO:0000256" key="4">
    <source>
        <dbReference type="ARBA" id="ARBA00022729"/>
    </source>
</evidence>
<evidence type="ECO:0000256" key="1">
    <source>
        <dbReference type="ARBA" id="ARBA00001941"/>
    </source>
</evidence>
<dbReference type="Proteomes" id="UP000076837">
    <property type="component" value="Unassembled WGS sequence"/>
</dbReference>
<evidence type="ECO:0000256" key="6">
    <source>
        <dbReference type="ARBA" id="ARBA00023277"/>
    </source>
</evidence>
<comment type="cofactor">
    <cofactor evidence="1">
        <name>Co(2+)</name>
        <dbReference type="ChEBI" id="CHEBI:48828"/>
    </cofactor>
</comment>
<evidence type="ECO:0000259" key="9">
    <source>
        <dbReference type="PROSITE" id="PS50941"/>
    </source>
</evidence>
<dbReference type="EMBL" id="JYNV01000116">
    <property type="protein sequence ID" value="KZM26021.1"/>
    <property type="molecule type" value="Genomic_DNA"/>
</dbReference>
<dbReference type="InterPro" id="IPR001002">
    <property type="entry name" value="Chitin-bd_1"/>
</dbReference>
<evidence type="ECO:0000313" key="11">
    <source>
        <dbReference type="Proteomes" id="UP000076837"/>
    </source>
</evidence>
<dbReference type="AlphaFoldDB" id="A0A163IY92"/>
<organism evidence="10 11">
    <name type="scientific">Didymella rabiei</name>
    <name type="common">Chickpea ascochyta blight fungus</name>
    <name type="synonym">Mycosphaerella rabiei</name>
    <dbReference type="NCBI Taxonomy" id="5454"/>
    <lineage>
        <taxon>Eukaryota</taxon>
        <taxon>Fungi</taxon>
        <taxon>Dikarya</taxon>
        <taxon>Ascomycota</taxon>
        <taxon>Pezizomycotina</taxon>
        <taxon>Dothideomycetes</taxon>
        <taxon>Pleosporomycetidae</taxon>
        <taxon>Pleosporales</taxon>
        <taxon>Pleosporineae</taxon>
        <taxon>Didymellaceae</taxon>
        <taxon>Ascochyta</taxon>
    </lineage>
</organism>
<feature type="domain" description="Chitin-binding type-1" evidence="9">
    <location>
        <begin position="151"/>
        <end position="198"/>
    </location>
</feature>
<dbReference type="Gene3D" id="3.30.60.10">
    <property type="entry name" value="Endochitinase-like"/>
    <property type="match status" value="3"/>
</dbReference>
<keyword evidence="3" id="KW-0479">Metal-binding</keyword>
<evidence type="ECO:0000313" key="10">
    <source>
        <dbReference type="EMBL" id="KZM26021.1"/>
    </source>
</evidence>
<feature type="domain" description="Chitin-binding type-1" evidence="9">
    <location>
        <begin position="219"/>
        <end position="265"/>
    </location>
</feature>
<evidence type="ECO:0000256" key="3">
    <source>
        <dbReference type="ARBA" id="ARBA00022723"/>
    </source>
</evidence>
<dbReference type="GO" id="GO:0008061">
    <property type="term" value="F:chitin binding"/>
    <property type="evidence" value="ECO:0007669"/>
    <property type="project" value="UniProtKB-UniRule"/>
</dbReference>
<keyword evidence="4" id="KW-0732">Signal</keyword>